<dbReference type="RefSeq" id="WP_190965870.1">
    <property type="nucleotide sequence ID" value="NZ_JACJTB010000001.1"/>
</dbReference>
<evidence type="ECO:0000313" key="1">
    <source>
        <dbReference type="EMBL" id="MBD2592884.1"/>
    </source>
</evidence>
<keyword evidence="2" id="KW-1185">Reference proteome</keyword>
<proteinExistence type="predicted"/>
<name>A0ABR8FP29_9NOSO</name>
<dbReference type="Proteomes" id="UP000603457">
    <property type="component" value="Unassembled WGS sequence"/>
</dbReference>
<dbReference type="EMBL" id="JACJTB010000001">
    <property type="protein sequence ID" value="MBD2592884.1"/>
    <property type="molecule type" value="Genomic_DNA"/>
</dbReference>
<comment type="caution">
    <text evidence="1">The sequence shown here is derived from an EMBL/GenBank/DDBJ whole genome shotgun (WGS) entry which is preliminary data.</text>
</comment>
<evidence type="ECO:0000313" key="2">
    <source>
        <dbReference type="Proteomes" id="UP000603457"/>
    </source>
</evidence>
<reference evidence="1 2" key="1">
    <citation type="journal article" date="2020" name="ISME J.">
        <title>Comparative genomics reveals insights into cyanobacterial evolution and habitat adaptation.</title>
        <authorList>
            <person name="Chen M.Y."/>
            <person name="Teng W.K."/>
            <person name="Zhao L."/>
            <person name="Hu C.X."/>
            <person name="Zhou Y.K."/>
            <person name="Han B.P."/>
            <person name="Song L.R."/>
            <person name="Shu W.S."/>
        </authorList>
    </citation>
    <scope>NUCLEOTIDE SEQUENCE [LARGE SCALE GENOMIC DNA]</scope>
    <source>
        <strain evidence="1 2">FACHB-130</strain>
    </source>
</reference>
<accession>A0ABR8FP29</accession>
<organism evidence="1 2">
    <name type="scientific">Nostoc spongiaeforme FACHB-130</name>
    <dbReference type="NCBI Taxonomy" id="1357510"/>
    <lineage>
        <taxon>Bacteria</taxon>
        <taxon>Bacillati</taxon>
        <taxon>Cyanobacteriota</taxon>
        <taxon>Cyanophyceae</taxon>
        <taxon>Nostocales</taxon>
        <taxon>Nostocaceae</taxon>
        <taxon>Nostoc</taxon>
    </lineage>
</organism>
<protein>
    <submittedName>
        <fullName evidence="1">Uncharacterized protein</fullName>
    </submittedName>
</protein>
<gene>
    <name evidence="1" type="ORF">H6G74_00900</name>
</gene>
<sequence>MNNVLEFDSVFMINGRLAIKLQTLAKLLKYSDVYLLQLVKSLAKKGIKIGFKWKRNWYIFLPKTPINKLIQNKNNVNINGGDSRGSATTPSGNIINDDWNNAIDELPSGITDTLQKTNFSISTINNQLVISTGFINLLSSTVDPKKVSLQFPLSQASFKATTDYKYGYYIYYREDRMSTFDPGDAGTLKSTQLPAALFEICRALDAAENTRNGANPGLTPRRNISTTVSFDTGTIAVAATIPVTPSIGAGGLIQLTASDYLGAPYSDFANGGGDLASDTLPEALLEMANLLAAAEKAVTPAENQPNNVQVQFDLETGSATISANMPFTTAAATNGDVTVHAIDYL</sequence>